<evidence type="ECO:0000313" key="2">
    <source>
        <dbReference type="EMBL" id="CAG8704613.1"/>
    </source>
</evidence>
<sequence length="90" mass="10119">MINVTAISEEEYPYIAKICTPLLVISLVSTSTLFVIFSLIRSYYPNLADRVSFRLTFAALFCDIGYSGHILYGLFWDKSLELSNSSCAYA</sequence>
<reference evidence="2 3" key="1">
    <citation type="submission" date="2021-06" db="EMBL/GenBank/DDBJ databases">
        <authorList>
            <person name="Kallberg Y."/>
            <person name="Tangrot J."/>
            <person name="Rosling A."/>
        </authorList>
    </citation>
    <scope>NUCLEOTIDE SEQUENCE [LARGE SCALE GENOMIC DNA]</scope>
    <source>
        <strain evidence="2 3">120-4 pot B 10/14</strain>
    </source>
</reference>
<evidence type="ECO:0000313" key="3">
    <source>
        <dbReference type="Proteomes" id="UP000789901"/>
    </source>
</evidence>
<name>A0ABN7V1C3_GIGMA</name>
<feature type="non-terminal residue" evidence="2">
    <location>
        <position position="90"/>
    </location>
</feature>
<comment type="caution">
    <text evidence="2">The sequence shown here is derived from an EMBL/GenBank/DDBJ whole genome shotgun (WGS) entry which is preliminary data.</text>
</comment>
<gene>
    <name evidence="2" type="ORF">GMARGA_LOCUS12350</name>
</gene>
<keyword evidence="3" id="KW-1185">Reference proteome</keyword>
<dbReference type="EMBL" id="CAJVQB010007507">
    <property type="protein sequence ID" value="CAG8704613.1"/>
    <property type="molecule type" value="Genomic_DNA"/>
</dbReference>
<organism evidence="2 3">
    <name type="scientific">Gigaspora margarita</name>
    <dbReference type="NCBI Taxonomy" id="4874"/>
    <lineage>
        <taxon>Eukaryota</taxon>
        <taxon>Fungi</taxon>
        <taxon>Fungi incertae sedis</taxon>
        <taxon>Mucoromycota</taxon>
        <taxon>Glomeromycotina</taxon>
        <taxon>Glomeromycetes</taxon>
        <taxon>Diversisporales</taxon>
        <taxon>Gigasporaceae</taxon>
        <taxon>Gigaspora</taxon>
    </lineage>
</organism>
<keyword evidence="1" id="KW-0812">Transmembrane</keyword>
<accession>A0ABN7V1C3</accession>
<dbReference type="Proteomes" id="UP000789901">
    <property type="component" value="Unassembled WGS sequence"/>
</dbReference>
<evidence type="ECO:0000256" key="1">
    <source>
        <dbReference type="SAM" id="Phobius"/>
    </source>
</evidence>
<feature type="transmembrane region" description="Helical" evidence="1">
    <location>
        <begin position="14"/>
        <end position="40"/>
    </location>
</feature>
<protein>
    <submittedName>
        <fullName evidence="2">8355_t:CDS:1</fullName>
    </submittedName>
</protein>
<proteinExistence type="predicted"/>
<keyword evidence="1" id="KW-1133">Transmembrane helix</keyword>
<feature type="transmembrane region" description="Helical" evidence="1">
    <location>
        <begin position="52"/>
        <end position="75"/>
    </location>
</feature>
<keyword evidence="1" id="KW-0472">Membrane</keyword>